<evidence type="ECO:0000313" key="3">
    <source>
        <dbReference type="Proteomes" id="UP001172155"/>
    </source>
</evidence>
<accession>A0AA40F144</accession>
<proteinExistence type="predicted"/>
<feature type="domain" description="Thioesterase" evidence="1">
    <location>
        <begin position="154"/>
        <end position="193"/>
    </location>
</feature>
<dbReference type="PANTHER" id="PTHR47260:SF1">
    <property type="entry name" value="UPF0644 PROTEIN PB2B4.06"/>
    <property type="match status" value="1"/>
</dbReference>
<dbReference type="InterPro" id="IPR006683">
    <property type="entry name" value="Thioestr_dom"/>
</dbReference>
<dbReference type="Gene3D" id="3.10.129.10">
    <property type="entry name" value="Hotdog Thioesterase"/>
    <property type="match status" value="1"/>
</dbReference>
<dbReference type="PANTHER" id="PTHR47260">
    <property type="entry name" value="UPF0644 PROTEIN PB2B4.06"/>
    <property type="match status" value="1"/>
</dbReference>
<sequence>MAPRIRQQAFSRLALTPGFQSSLPLRSFRSLRPKPSPTTQTFLLGTAAGASLRILITPPVPPAPGTPEDEYTTSVLHSQAAALPIVRQLTADPAFESWAAYQTLTPEHRAQHIMAGSLSGARGVGGYQRIFYNASTGEFVSVVFLGSAITGWPGVVHGGALATLLDESMARAAFRQWGGRSGVTANLQLEYKAMTLASGFYVVRLRARDDEELEERERGKRHYKSFVDASVEDAATGRVTVVARALFVGGQGNGKGKVEAGPKLAKVEENQKF</sequence>
<evidence type="ECO:0000313" key="2">
    <source>
        <dbReference type="EMBL" id="KAK0749254.1"/>
    </source>
</evidence>
<protein>
    <submittedName>
        <fullName evidence="2">HotDog domain-containing protein</fullName>
    </submittedName>
</protein>
<keyword evidence="3" id="KW-1185">Reference proteome</keyword>
<organism evidence="2 3">
    <name type="scientific">Schizothecium vesticola</name>
    <dbReference type="NCBI Taxonomy" id="314040"/>
    <lineage>
        <taxon>Eukaryota</taxon>
        <taxon>Fungi</taxon>
        <taxon>Dikarya</taxon>
        <taxon>Ascomycota</taxon>
        <taxon>Pezizomycotina</taxon>
        <taxon>Sordariomycetes</taxon>
        <taxon>Sordariomycetidae</taxon>
        <taxon>Sordariales</taxon>
        <taxon>Schizotheciaceae</taxon>
        <taxon>Schizothecium</taxon>
    </lineage>
</organism>
<dbReference type="InterPro" id="IPR029069">
    <property type="entry name" value="HotDog_dom_sf"/>
</dbReference>
<dbReference type="Proteomes" id="UP001172155">
    <property type="component" value="Unassembled WGS sequence"/>
</dbReference>
<gene>
    <name evidence="2" type="ORF">B0T18DRAFT_100892</name>
</gene>
<name>A0AA40F144_9PEZI</name>
<dbReference type="CDD" id="cd03443">
    <property type="entry name" value="PaaI_thioesterase"/>
    <property type="match status" value="1"/>
</dbReference>
<dbReference type="SUPFAM" id="SSF54637">
    <property type="entry name" value="Thioesterase/thiol ester dehydrase-isomerase"/>
    <property type="match status" value="1"/>
</dbReference>
<dbReference type="EMBL" id="JAUKUD010000003">
    <property type="protein sequence ID" value="KAK0749254.1"/>
    <property type="molecule type" value="Genomic_DNA"/>
</dbReference>
<dbReference type="AlphaFoldDB" id="A0AA40F144"/>
<dbReference type="InterPro" id="IPR052061">
    <property type="entry name" value="PTE-AB_protein"/>
</dbReference>
<reference evidence="2" key="1">
    <citation type="submission" date="2023-06" db="EMBL/GenBank/DDBJ databases">
        <title>Genome-scale phylogeny and comparative genomics of the fungal order Sordariales.</title>
        <authorList>
            <consortium name="Lawrence Berkeley National Laboratory"/>
            <person name="Hensen N."/>
            <person name="Bonometti L."/>
            <person name="Westerberg I."/>
            <person name="Brannstrom I.O."/>
            <person name="Guillou S."/>
            <person name="Cros-Aarteil S."/>
            <person name="Calhoun S."/>
            <person name="Haridas S."/>
            <person name="Kuo A."/>
            <person name="Mondo S."/>
            <person name="Pangilinan J."/>
            <person name="Riley R."/>
            <person name="LaButti K."/>
            <person name="Andreopoulos B."/>
            <person name="Lipzen A."/>
            <person name="Chen C."/>
            <person name="Yanf M."/>
            <person name="Daum C."/>
            <person name="Ng V."/>
            <person name="Clum A."/>
            <person name="Steindorff A."/>
            <person name="Ohm R."/>
            <person name="Martin F."/>
            <person name="Silar P."/>
            <person name="Natvig D."/>
            <person name="Lalanne C."/>
            <person name="Gautier V."/>
            <person name="Ament-velasquez S.L."/>
            <person name="Kruys A."/>
            <person name="Hutchinson M.I."/>
            <person name="Powell A.J."/>
            <person name="Barry K."/>
            <person name="Miller A.N."/>
            <person name="Grigoriev I.V."/>
            <person name="Debuchy R."/>
            <person name="Gladieux P."/>
            <person name="Thoren M.H."/>
            <person name="Johannesson H."/>
        </authorList>
    </citation>
    <scope>NUCLEOTIDE SEQUENCE</scope>
    <source>
        <strain evidence="2">SMH3187-1</strain>
    </source>
</reference>
<comment type="caution">
    <text evidence="2">The sequence shown here is derived from an EMBL/GenBank/DDBJ whole genome shotgun (WGS) entry which is preliminary data.</text>
</comment>
<evidence type="ECO:0000259" key="1">
    <source>
        <dbReference type="Pfam" id="PF03061"/>
    </source>
</evidence>
<dbReference type="Pfam" id="PF03061">
    <property type="entry name" value="4HBT"/>
    <property type="match status" value="1"/>
</dbReference>